<feature type="binding site" evidence="4">
    <location>
        <position position="50"/>
    </location>
    <ligand>
        <name>substrate</name>
    </ligand>
</feature>
<dbReference type="PANTHER" id="PTHR23407:SF1">
    <property type="entry name" value="5-FORMYLTETRAHYDROFOLATE CYCLO-LIGASE"/>
    <property type="match status" value="1"/>
</dbReference>
<sequence length="190" mass="22068">MDKEALRLAYRKRRRELSREQIRDFSAEMTAQFLEYLKSHQEIRHIHLFLPIDRFHEVDTFPLFYTLQEKGYFLYTSQVNKTADQLETLDISGIRGFESGDWGIPVPIDAKKCAPDSIQMVLIPLLAFDVKGFRIGYGKGYYDKFLAGLDQCTMKVGLSFFLPERTIPTEPHDIPLDLCIVPGQIFHFNT</sequence>
<dbReference type="PATRIC" id="fig|1225176.3.peg.4108"/>
<keyword evidence="6" id="KW-0436">Ligase</keyword>
<evidence type="ECO:0000256" key="3">
    <source>
        <dbReference type="ARBA" id="ARBA00022840"/>
    </source>
</evidence>
<keyword evidence="3 4" id="KW-0067">ATP-binding</keyword>
<evidence type="ECO:0000256" key="2">
    <source>
        <dbReference type="ARBA" id="ARBA00022741"/>
    </source>
</evidence>
<evidence type="ECO:0000313" key="7">
    <source>
        <dbReference type="Proteomes" id="UP000004478"/>
    </source>
</evidence>
<comment type="similarity">
    <text evidence="1 5">Belongs to the 5-formyltetrahydrofolate cyclo-ligase family.</text>
</comment>
<keyword evidence="5" id="KW-0460">Magnesium</keyword>
<evidence type="ECO:0000313" key="6">
    <source>
        <dbReference type="EMBL" id="EKB47541.1"/>
    </source>
</evidence>
<accession>K1KYF4</accession>
<feature type="binding site" evidence="4">
    <location>
        <begin position="3"/>
        <end position="7"/>
    </location>
    <ligand>
        <name>ATP</name>
        <dbReference type="ChEBI" id="CHEBI:30616"/>
    </ligand>
</feature>
<dbReference type="GO" id="GO:0035999">
    <property type="term" value="P:tetrahydrofolate interconversion"/>
    <property type="evidence" value="ECO:0007669"/>
    <property type="project" value="TreeGrafter"/>
</dbReference>
<keyword evidence="2 4" id="KW-0547">Nucleotide-binding</keyword>
<feature type="binding site" evidence="4">
    <location>
        <position position="57"/>
    </location>
    <ligand>
        <name>substrate</name>
    </ligand>
</feature>
<dbReference type="InterPro" id="IPR024185">
    <property type="entry name" value="FTHF_cligase-like_sf"/>
</dbReference>
<comment type="caution">
    <text evidence="6">The sequence shown here is derived from an EMBL/GenBank/DDBJ whole genome shotgun (WGS) entry which is preliminary data.</text>
</comment>
<dbReference type="EC" id="6.3.3.2" evidence="5"/>
<dbReference type="PANTHER" id="PTHR23407">
    <property type="entry name" value="ATPASE INHIBITOR/5-FORMYLTETRAHYDROFOLATE CYCLO-LIGASE"/>
    <property type="match status" value="1"/>
</dbReference>
<dbReference type="GO" id="GO:0030272">
    <property type="term" value="F:5-formyltetrahydrofolate cyclo-ligase activity"/>
    <property type="evidence" value="ECO:0007669"/>
    <property type="project" value="UniProtKB-EC"/>
</dbReference>
<dbReference type="EMBL" id="AMGM01000116">
    <property type="protein sequence ID" value="EKB47541.1"/>
    <property type="molecule type" value="Genomic_DNA"/>
</dbReference>
<dbReference type="InterPro" id="IPR037171">
    <property type="entry name" value="NagB/RpiA_transferase-like"/>
</dbReference>
<dbReference type="Pfam" id="PF01812">
    <property type="entry name" value="5-FTHF_cyc-lig"/>
    <property type="match status" value="1"/>
</dbReference>
<dbReference type="OrthoDB" id="9801938at2"/>
<protein>
    <recommendedName>
        <fullName evidence="5">5-formyltetrahydrofolate cyclo-ligase</fullName>
        <ecNumber evidence="5">6.3.3.2</ecNumber>
    </recommendedName>
</protein>
<dbReference type="GO" id="GO:0005524">
    <property type="term" value="F:ATP binding"/>
    <property type="evidence" value="ECO:0007669"/>
    <property type="project" value="UniProtKB-KW"/>
</dbReference>
<dbReference type="RefSeq" id="WP_009186874.1">
    <property type="nucleotide sequence ID" value="NZ_AMGM01000116.1"/>
</dbReference>
<dbReference type="Gene3D" id="3.40.50.10420">
    <property type="entry name" value="NagB/RpiA/CoA transferase-like"/>
    <property type="match status" value="1"/>
</dbReference>
<organism evidence="6 7">
    <name type="scientific">Cecembia lonarensis (strain CCUG 58316 / KCTC 22772 / LW9)</name>
    <dbReference type="NCBI Taxonomy" id="1225176"/>
    <lineage>
        <taxon>Bacteria</taxon>
        <taxon>Pseudomonadati</taxon>
        <taxon>Bacteroidota</taxon>
        <taxon>Cytophagia</taxon>
        <taxon>Cytophagales</taxon>
        <taxon>Cyclobacteriaceae</taxon>
        <taxon>Cecembia</taxon>
    </lineage>
</organism>
<gene>
    <name evidence="6" type="ORF">B879_03853</name>
</gene>
<dbReference type="AlphaFoldDB" id="K1KYF4"/>
<evidence type="ECO:0000256" key="5">
    <source>
        <dbReference type="RuleBase" id="RU361279"/>
    </source>
</evidence>
<comment type="catalytic activity">
    <reaction evidence="5">
        <text>(6S)-5-formyl-5,6,7,8-tetrahydrofolate + ATP = (6R)-5,10-methenyltetrahydrofolate + ADP + phosphate</text>
        <dbReference type="Rhea" id="RHEA:10488"/>
        <dbReference type="ChEBI" id="CHEBI:30616"/>
        <dbReference type="ChEBI" id="CHEBI:43474"/>
        <dbReference type="ChEBI" id="CHEBI:57455"/>
        <dbReference type="ChEBI" id="CHEBI:57457"/>
        <dbReference type="ChEBI" id="CHEBI:456216"/>
        <dbReference type="EC" id="6.3.3.2"/>
    </reaction>
</comment>
<dbReference type="NCBIfam" id="TIGR02727">
    <property type="entry name" value="MTHFS_bact"/>
    <property type="match status" value="1"/>
</dbReference>
<dbReference type="Proteomes" id="UP000004478">
    <property type="component" value="Unassembled WGS sequence"/>
</dbReference>
<evidence type="ECO:0000256" key="4">
    <source>
        <dbReference type="PIRSR" id="PIRSR006806-1"/>
    </source>
</evidence>
<name>K1KYF4_CECL9</name>
<dbReference type="GO" id="GO:0009396">
    <property type="term" value="P:folic acid-containing compound biosynthetic process"/>
    <property type="evidence" value="ECO:0007669"/>
    <property type="project" value="TreeGrafter"/>
</dbReference>
<evidence type="ECO:0000256" key="1">
    <source>
        <dbReference type="ARBA" id="ARBA00010638"/>
    </source>
</evidence>
<dbReference type="InterPro" id="IPR002698">
    <property type="entry name" value="FTHF_cligase"/>
</dbReference>
<reference evidence="6 7" key="1">
    <citation type="journal article" date="2012" name="J. Bacteriol.">
        <title>Draft Genome Sequence of Cecembia lonarensis Strain LW9T, Isolated from Lonar Lake, a Haloalkaline Lake in India.</title>
        <authorList>
            <person name="Shivaji S."/>
            <person name="Ara S."/>
            <person name="Singh A."/>
            <person name="Pinnaka A.K."/>
        </authorList>
    </citation>
    <scope>NUCLEOTIDE SEQUENCE [LARGE SCALE GENOMIC DNA]</scope>
    <source>
        <strain evidence="6 7">LW9</strain>
    </source>
</reference>
<proteinExistence type="inferred from homology"/>
<dbReference type="SUPFAM" id="SSF100950">
    <property type="entry name" value="NagB/RpiA/CoA transferase-like"/>
    <property type="match status" value="1"/>
</dbReference>
<comment type="cofactor">
    <cofactor evidence="5">
        <name>Mg(2+)</name>
        <dbReference type="ChEBI" id="CHEBI:18420"/>
    </cofactor>
</comment>
<dbReference type="GO" id="GO:0046872">
    <property type="term" value="F:metal ion binding"/>
    <property type="evidence" value="ECO:0007669"/>
    <property type="project" value="UniProtKB-KW"/>
</dbReference>
<feature type="binding site" evidence="4">
    <location>
        <begin position="134"/>
        <end position="142"/>
    </location>
    <ligand>
        <name>ATP</name>
        <dbReference type="ChEBI" id="CHEBI:30616"/>
    </ligand>
</feature>
<dbReference type="PIRSF" id="PIRSF006806">
    <property type="entry name" value="FTHF_cligase"/>
    <property type="match status" value="1"/>
</dbReference>
<keyword evidence="7" id="KW-1185">Reference proteome</keyword>
<keyword evidence="5" id="KW-0479">Metal-binding</keyword>